<name>A0A017S1V3_ASPRC</name>
<proteinExistence type="predicted"/>
<evidence type="ECO:0000256" key="1">
    <source>
        <dbReference type="SAM" id="MobiDB-lite"/>
    </source>
</evidence>
<accession>A0A017S1V3</accession>
<dbReference type="Proteomes" id="UP000019804">
    <property type="component" value="Unassembled WGS sequence"/>
</dbReference>
<dbReference type="RefSeq" id="XP_040634279.1">
    <property type="nucleotide sequence ID" value="XM_040779460.1"/>
</dbReference>
<dbReference type="EMBL" id="KK088456">
    <property type="protein sequence ID" value="EYE90589.1"/>
    <property type="molecule type" value="Genomic_DNA"/>
</dbReference>
<dbReference type="HOGENOM" id="CLU_1320623_0_0_1"/>
<dbReference type="GeneID" id="63694584"/>
<sequence>MFLFTDGGRLSSSDVVAGVGWYGHWAAWKLESTCGHLCLPRHEVFDAEATTATEGLKAVLNSVQAPCTQNLYILLNNQEVTRQLTTGSPTGSSQSTILTFQEIANTWPNRPLRYETILPGQADEQAKKGARSTPQTNTPPTRYAWAHQALKEKYQDLSIGLDKRPMNYLSPEPPSVDSLLSGQAMGTLPHIMSASGMKMPSESGHVGA</sequence>
<gene>
    <name evidence="2" type="ORF">EURHEDRAFT_381807</name>
</gene>
<reference evidence="3" key="1">
    <citation type="journal article" date="2014" name="Nat. Commun.">
        <title>Genomic adaptations of the halophilic Dead Sea filamentous fungus Eurotium rubrum.</title>
        <authorList>
            <person name="Kis-Papo T."/>
            <person name="Weig A.R."/>
            <person name="Riley R."/>
            <person name="Persoh D."/>
            <person name="Salamov A."/>
            <person name="Sun H."/>
            <person name="Lipzen A."/>
            <person name="Wasser S.P."/>
            <person name="Rambold G."/>
            <person name="Grigoriev I.V."/>
            <person name="Nevo E."/>
        </authorList>
    </citation>
    <scope>NUCLEOTIDE SEQUENCE [LARGE SCALE GENOMIC DNA]</scope>
    <source>
        <strain evidence="3">CBS 135680</strain>
    </source>
</reference>
<feature type="region of interest" description="Disordered" evidence="1">
    <location>
        <begin position="120"/>
        <end position="141"/>
    </location>
</feature>
<organism evidence="2 3">
    <name type="scientific">Aspergillus ruber (strain CBS 135680)</name>
    <dbReference type="NCBI Taxonomy" id="1388766"/>
    <lineage>
        <taxon>Eukaryota</taxon>
        <taxon>Fungi</taxon>
        <taxon>Dikarya</taxon>
        <taxon>Ascomycota</taxon>
        <taxon>Pezizomycotina</taxon>
        <taxon>Eurotiomycetes</taxon>
        <taxon>Eurotiomycetidae</taxon>
        <taxon>Eurotiales</taxon>
        <taxon>Aspergillaceae</taxon>
        <taxon>Aspergillus</taxon>
        <taxon>Aspergillus subgen. Aspergillus</taxon>
    </lineage>
</organism>
<keyword evidence="3" id="KW-1185">Reference proteome</keyword>
<dbReference type="SUPFAM" id="SSF53098">
    <property type="entry name" value="Ribonuclease H-like"/>
    <property type="match status" value="1"/>
</dbReference>
<dbReference type="InterPro" id="IPR012337">
    <property type="entry name" value="RNaseH-like_sf"/>
</dbReference>
<dbReference type="OrthoDB" id="4514891at2759"/>
<evidence type="ECO:0000313" key="2">
    <source>
        <dbReference type="EMBL" id="EYE90589.1"/>
    </source>
</evidence>
<protein>
    <submittedName>
        <fullName evidence="2">Uncharacterized protein</fullName>
    </submittedName>
</protein>
<evidence type="ECO:0000313" key="3">
    <source>
        <dbReference type="Proteomes" id="UP000019804"/>
    </source>
</evidence>
<dbReference type="AlphaFoldDB" id="A0A017S1V3"/>